<accession>A0A3R9EGR9</accession>
<keyword evidence="3" id="KW-0969">Cilium</keyword>
<feature type="region of interest" description="Disordered" evidence="1">
    <location>
        <begin position="580"/>
        <end position="625"/>
    </location>
</feature>
<dbReference type="OrthoDB" id="1792985at2"/>
<dbReference type="InterPro" id="IPR052563">
    <property type="entry name" value="FliK"/>
</dbReference>
<feature type="region of interest" description="Disordered" evidence="1">
    <location>
        <begin position="480"/>
        <end position="506"/>
    </location>
</feature>
<gene>
    <name evidence="3" type="ORF">EJA03_09665</name>
</gene>
<dbReference type="InterPro" id="IPR038610">
    <property type="entry name" value="FliK-like_C_sf"/>
</dbReference>
<feature type="compositionally biased region" description="Low complexity" evidence="1">
    <location>
        <begin position="580"/>
        <end position="606"/>
    </location>
</feature>
<protein>
    <submittedName>
        <fullName evidence="3">Flagellar hook-length control protein FliK</fullName>
    </submittedName>
</protein>
<dbReference type="RefSeq" id="WP_125321037.1">
    <property type="nucleotide sequence ID" value="NZ_AP024889.1"/>
</dbReference>
<sequence>MNVNLNPVSDSSKATTSTSQSKDTEQSEGFFSKLAAFIKGEASEEISTDKVATESLTEGEESTKVMLEQQVNLEGELGDEEPVTLDKSSASVTELKGEDIKTDAVASPVASSKMLATEVIADVPDGDAEKIVSENGALLGRLNEANKALQPKDGNGLPLMVNKVQPISNDMVEEIHPGLDTEVVQQALSESDVVTKEVTDPANAKRILLQNGVSERQSIIIPETAQQLIEPEELVTDLPLNSGINYHTPLAINTVVSANAVEPNEVELAINADIEKLKLQLKAQGVTGIELEQIVEAAKNKAMLESVPTPITPIAKAVNTELRKLSSAQQNNTTNDISTNSKVNLNTSLDPLAATSASVIPWSASIDEITVDEMPLKVEAKYKAQHTNLSQTVPQALNQSVISNQQTSQVVANMPLVNDFPVNPLQHAAAAVPIASEQAMLKAVIGAKAAGSLGKLANAASKQGASQSQELGLAQQLSQAVGQQSNNTHTQIRSDQASAQTPMPLNREVAGEQVAERVQMMMSKNLKSVDIRLDPPELGRLQIRLNMGGDGATVHFTVANQQARDVIEQSMPRLREMLSQQGVQLGDSSVQQQSSGQQQNRYAGNGPDNGQGNGNQPFAGDENLEPDVNLDLNVITKRDGISYYA</sequence>
<keyword evidence="3" id="KW-0966">Cell projection</keyword>
<comment type="caution">
    <text evidence="3">The sequence shown here is derived from an EMBL/GenBank/DDBJ whole genome shotgun (WGS) entry which is preliminary data.</text>
</comment>
<reference evidence="3 4" key="1">
    <citation type="submission" date="2018-12" db="EMBL/GenBank/DDBJ databases">
        <title>Genomic taxonomy of the Vibrionaceae family.</title>
        <authorList>
            <person name="Gomez-Gil B."/>
            <person name="Enciso-Ibarra K."/>
        </authorList>
    </citation>
    <scope>NUCLEOTIDE SEQUENCE [LARGE SCALE GENOMIC DNA]</scope>
    <source>
        <strain evidence="3 4">CAIM 594</strain>
    </source>
</reference>
<evidence type="ECO:0000259" key="2">
    <source>
        <dbReference type="Pfam" id="PF02120"/>
    </source>
</evidence>
<dbReference type="InterPro" id="IPR021136">
    <property type="entry name" value="Flagellar_hook_control-like_C"/>
</dbReference>
<feature type="compositionally biased region" description="Low complexity" evidence="1">
    <location>
        <begin position="9"/>
        <end position="21"/>
    </location>
</feature>
<evidence type="ECO:0000313" key="3">
    <source>
        <dbReference type="EMBL" id="RSD31255.1"/>
    </source>
</evidence>
<proteinExistence type="predicted"/>
<dbReference type="EMBL" id="RSFA01000037">
    <property type="protein sequence ID" value="RSD31255.1"/>
    <property type="molecule type" value="Genomic_DNA"/>
</dbReference>
<dbReference type="Proteomes" id="UP000269041">
    <property type="component" value="Unassembled WGS sequence"/>
</dbReference>
<evidence type="ECO:0000256" key="1">
    <source>
        <dbReference type="SAM" id="MobiDB-lite"/>
    </source>
</evidence>
<dbReference type="PANTHER" id="PTHR37533:SF2">
    <property type="entry name" value="FLAGELLAR HOOK-LENGTH CONTROL PROTEIN"/>
    <property type="match status" value="1"/>
</dbReference>
<dbReference type="PANTHER" id="PTHR37533">
    <property type="entry name" value="FLAGELLAR HOOK-LENGTH CONTROL PROTEIN"/>
    <property type="match status" value="1"/>
</dbReference>
<keyword evidence="4" id="KW-1185">Reference proteome</keyword>
<feature type="region of interest" description="Disordered" evidence="1">
    <location>
        <begin position="1"/>
        <end position="27"/>
    </location>
</feature>
<evidence type="ECO:0000313" key="4">
    <source>
        <dbReference type="Proteomes" id="UP000269041"/>
    </source>
</evidence>
<dbReference type="Gene3D" id="3.30.750.140">
    <property type="match status" value="1"/>
</dbReference>
<dbReference type="Pfam" id="PF02120">
    <property type="entry name" value="Flg_hook"/>
    <property type="match status" value="1"/>
</dbReference>
<dbReference type="CDD" id="cd17470">
    <property type="entry name" value="T3SS_Flik_C"/>
    <property type="match status" value="1"/>
</dbReference>
<feature type="domain" description="Flagellar hook-length control protein-like C-terminal" evidence="2">
    <location>
        <begin position="516"/>
        <end position="599"/>
    </location>
</feature>
<name>A0A3R9EGR9_9VIBR</name>
<dbReference type="AlphaFoldDB" id="A0A3R9EGR9"/>
<keyword evidence="3" id="KW-0282">Flagellum</keyword>
<organism evidence="3 4">
    <name type="scientific">Vibrio pectenicida</name>
    <dbReference type="NCBI Taxonomy" id="62763"/>
    <lineage>
        <taxon>Bacteria</taxon>
        <taxon>Pseudomonadati</taxon>
        <taxon>Pseudomonadota</taxon>
        <taxon>Gammaproteobacteria</taxon>
        <taxon>Vibrionales</taxon>
        <taxon>Vibrionaceae</taxon>
        <taxon>Vibrio</taxon>
    </lineage>
</organism>
<feature type="compositionally biased region" description="Polar residues" evidence="1">
    <location>
        <begin position="480"/>
        <end position="503"/>
    </location>
</feature>